<keyword evidence="3 5" id="KW-0862">Zinc</keyword>
<dbReference type="Pfam" id="PF05495">
    <property type="entry name" value="zf-CHY"/>
    <property type="match status" value="1"/>
</dbReference>
<dbReference type="EMBL" id="BTRK01000002">
    <property type="protein sequence ID" value="GMR38024.1"/>
    <property type="molecule type" value="Genomic_DNA"/>
</dbReference>
<feature type="domain" description="C3H1-type" evidence="7">
    <location>
        <begin position="80"/>
        <end position="108"/>
    </location>
</feature>
<feature type="non-terminal residue" evidence="9">
    <location>
        <position position="1"/>
    </location>
</feature>
<evidence type="ECO:0000256" key="2">
    <source>
        <dbReference type="ARBA" id="ARBA00022771"/>
    </source>
</evidence>
<gene>
    <name evidence="9" type="ORF">PMAYCL1PPCAC_08219</name>
</gene>
<dbReference type="SUPFAM" id="SSF161219">
    <property type="entry name" value="CHY zinc finger-like"/>
    <property type="match status" value="1"/>
</dbReference>
<feature type="region of interest" description="Disordered" evidence="6">
    <location>
        <begin position="196"/>
        <end position="234"/>
    </location>
</feature>
<keyword evidence="1 5" id="KW-0479">Metal-binding</keyword>
<evidence type="ECO:0000256" key="6">
    <source>
        <dbReference type="SAM" id="MobiDB-lite"/>
    </source>
</evidence>
<organism evidence="9 10">
    <name type="scientific">Pristionchus mayeri</name>
    <dbReference type="NCBI Taxonomy" id="1317129"/>
    <lineage>
        <taxon>Eukaryota</taxon>
        <taxon>Metazoa</taxon>
        <taxon>Ecdysozoa</taxon>
        <taxon>Nematoda</taxon>
        <taxon>Chromadorea</taxon>
        <taxon>Rhabditida</taxon>
        <taxon>Rhabditina</taxon>
        <taxon>Diplogasteromorpha</taxon>
        <taxon>Diplogasteroidea</taxon>
        <taxon>Neodiplogasteridae</taxon>
        <taxon>Pristionchus</taxon>
    </lineage>
</organism>
<feature type="compositionally biased region" description="Basic and acidic residues" evidence="6">
    <location>
        <begin position="1"/>
        <end position="14"/>
    </location>
</feature>
<evidence type="ECO:0000259" key="8">
    <source>
        <dbReference type="PROSITE" id="PS51266"/>
    </source>
</evidence>
<dbReference type="Gene3D" id="4.10.1000.10">
    <property type="entry name" value="Zinc finger, CCCH-type"/>
    <property type="match status" value="1"/>
</dbReference>
<name>A0AAN4ZEF1_9BILA</name>
<feature type="domain" description="CHY-type" evidence="8">
    <location>
        <begin position="637"/>
        <end position="707"/>
    </location>
</feature>
<evidence type="ECO:0000256" key="4">
    <source>
        <dbReference type="PROSITE-ProRule" id="PRU00601"/>
    </source>
</evidence>
<dbReference type="AlphaFoldDB" id="A0AAN4ZEF1"/>
<dbReference type="PROSITE" id="PS50103">
    <property type="entry name" value="ZF_C3H1"/>
    <property type="match status" value="2"/>
</dbReference>
<accession>A0AAN4ZEF1</accession>
<evidence type="ECO:0000313" key="10">
    <source>
        <dbReference type="Proteomes" id="UP001328107"/>
    </source>
</evidence>
<dbReference type="SMART" id="SM00356">
    <property type="entry name" value="ZnF_C3H1"/>
    <property type="match status" value="2"/>
</dbReference>
<feature type="region of interest" description="Disordered" evidence="6">
    <location>
        <begin position="720"/>
        <end position="758"/>
    </location>
</feature>
<dbReference type="GO" id="GO:0008270">
    <property type="term" value="F:zinc ion binding"/>
    <property type="evidence" value="ECO:0007669"/>
    <property type="project" value="UniProtKB-KW"/>
</dbReference>
<feature type="region of interest" description="Disordered" evidence="6">
    <location>
        <begin position="380"/>
        <end position="462"/>
    </location>
</feature>
<feature type="compositionally biased region" description="Basic residues" evidence="6">
    <location>
        <begin position="76"/>
        <end position="85"/>
    </location>
</feature>
<feature type="compositionally biased region" description="Basic and acidic residues" evidence="6">
    <location>
        <begin position="225"/>
        <end position="234"/>
    </location>
</feature>
<feature type="compositionally biased region" description="Low complexity" evidence="6">
    <location>
        <begin position="132"/>
        <end position="145"/>
    </location>
</feature>
<evidence type="ECO:0000256" key="5">
    <source>
        <dbReference type="PROSITE-ProRule" id="PRU00723"/>
    </source>
</evidence>
<evidence type="ECO:0000256" key="1">
    <source>
        <dbReference type="ARBA" id="ARBA00022723"/>
    </source>
</evidence>
<keyword evidence="10" id="KW-1185">Reference proteome</keyword>
<feature type="region of interest" description="Disordered" evidence="6">
    <location>
        <begin position="1"/>
        <end position="156"/>
    </location>
</feature>
<dbReference type="InterPro" id="IPR000571">
    <property type="entry name" value="Znf_CCCH"/>
</dbReference>
<feature type="compositionally biased region" description="Basic and acidic residues" evidence="6">
    <location>
        <begin position="721"/>
        <end position="736"/>
    </location>
</feature>
<feature type="compositionally biased region" description="Basic and acidic residues" evidence="6">
    <location>
        <begin position="452"/>
        <end position="462"/>
    </location>
</feature>
<comment type="caution">
    <text evidence="9">The sequence shown here is derived from an EMBL/GenBank/DDBJ whole genome shotgun (WGS) entry which is preliminary data.</text>
</comment>
<evidence type="ECO:0000256" key="3">
    <source>
        <dbReference type="ARBA" id="ARBA00022833"/>
    </source>
</evidence>
<evidence type="ECO:0000313" key="9">
    <source>
        <dbReference type="EMBL" id="GMR38024.1"/>
    </source>
</evidence>
<feature type="compositionally biased region" description="Acidic residues" evidence="6">
    <location>
        <begin position="411"/>
        <end position="431"/>
    </location>
</feature>
<reference evidence="10" key="1">
    <citation type="submission" date="2022-10" db="EMBL/GenBank/DDBJ databases">
        <title>Genome assembly of Pristionchus species.</title>
        <authorList>
            <person name="Yoshida K."/>
            <person name="Sommer R.J."/>
        </authorList>
    </citation>
    <scope>NUCLEOTIDE SEQUENCE [LARGE SCALE GENOMIC DNA]</scope>
    <source>
        <strain evidence="10">RS5460</strain>
    </source>
</reference>
<feature type="compositionally biased region" description="Basic residues" evidence="6">
    <location>
        <begin position="737"/>
        <end position="746"/>
    </location>
</feature>
<evidence type="ECO:0000259" key="7">
    <source>
        <dbReference type="PROSITE" id="PS50103"/>
    </source>
</evidence>
<feature type="zinc finger region" description="C3H1-type" evidence="5">
    <location>
        <begin position="80"/>
        <end position="108"/>
    </location>
</feature>
<feature type="compositionally biased region" description="Basic and acidic residues" evidence="6">
    <location>
        <begin position="390"/>
        <end position="410"/>
    </location>
</feature>
<feature type="compositionally biased region" description="Polar residues" evidence="6">
    <location>
        <begin position="110"/>
        <end position="120"/>
    </location>
</feature>
<dbReference type="PROSITE" id="PS51266">
    <property type="entry name" value="ZF_CHY"/>
    <property type="match status" value="1"/>
</dbReference>
<dbReference type="InterPro" id="IPR036855">
    <property type="entry name" value="Znf_CCCH_sf"/>
</dbReference>
<feature type="domain" description="C3H1-type" evidence="7">
    <location>
        <begin position="149"/>
        <end position="177"/>
    </location>
</feature>
<protein>
    <submittedName>
        <fullName evidence="9">Uncharacterized protein</fullName>
    </submittedName>
</protein>
<sequence>SMSEELSAKTETGKQRVGKGALPESNRREFRRFKPKKTPKPSESAAGPVPLAGTVDGTIDSAEVSTNGAPGTGKKPAARIRKPRPCRFFNTPQGCKLGEDCPFPHRPPKSTVSTGDTVSATVPKEANEVGAPKAETATVPKPATKTPRKRPPARCRNFNTENGCKLGDACPFRHILHKEPQNQSDTVPELARGTVPVEPGTVVQPPSTSEGPRVAQRPVRPLEASVREEQKGSEDQQKIVEAEIAYLKRRFKGTEVEVDAEGVTAVRFTYGISEPDWPFDTTSVRLSLLMERAHPVDSPSLLCRMVDNPGTLPHLLAIHIGKTLRSEIEARHATHQRAGSFGAFGKWLIHRLDKTILDLFIEGLRKTRLHMQAEMAGISLVMPSEEGEEEGRKNKGGKEEVLADDMAKLEVDEDEEDEEDEEESEDEEEGDGSGRRMEGMEEEEEGEEKEEGAESKNGEKPTMEMQLNWTNSSGNVANLEAESLRFVLKCARCGEIREEDVRMVEGSGKTAGRCAKCALAQSIQVTRSLVHATCATLALIRAQGCRPIDAVLLHSQLRFVCLQCTKTDSVQNLSFGSTHKSWCRGCHALMEFVILSARFTGLFGREQDEEAAKSLPKARRPKATKESVGAPIVEGEQLPEMGTCKHYKKSYRWFRFPCCGRLFPCDTCHEETVKGEHEMKVSNRMVCGHCSKEQPYSASKPCVGCDAATTRKKSQFWEGGKGCRDQKSMNKNDVHKHTGGRKKTISKKAWANRLEKKK</sequence>
<feature type="compositionally biased region" description="Acidic residues" evidence="6">
    <location>
        <begin position="440"/>
        <end position="451"/>
    </location>
</feature>
<dbReference type="Proteomes" id="UP001328107">
    <property type="component" value="Unassembled WGS sequence"/>
</dbReference>
<feature type="compositionally biased region" description="Basic residues" evidence="6">
    <location>
        <begin position="29"/>
        <end position="39"/>
    </location>
</feature>
<keyword evidence="2 4" id="KW-0863">Zinc-finger</keyword>
<dbReference type="SUPFAM" id="SSF90229">
    <property type="entry name" value="CCCH zinc finger"/>
    <property type="match status" value="1"/>
</dbReference>
<dbReference type="InterPro" id="IPR037274">
    <property type="entry name" value="Znf_CHY_sf"/>
</dbReference>
<feature type="zinc finger region" description="C3H1-type" evidence="5">
    <location>
        <begin position="149"/>
        <end position="177"/>
    </location>
</feature>
<dbReference type="InterPro" id="IPR008913">
    <property type="entry name" value="Znf_CHY"/>
</dbReference>
<proteinExistence type="predicted"/>